<dbReference type="AlphaFoldDB" id="A0A0A2V114"/>
<dbReference type="OrthoDB" id="10466107at2759"/>
<dbReference type="KEGG" id="pbl:PAAG_11741"/>
<dbReference type="VEuPathDB" id="FungiDB:PAAG_11741"/>
<protein>
    <submittedName>
        <fullName evidence="1">Uncharacterized protein</fullName>
    </submittedName>
</protein>
<keyword evidence="2" id="KW-1185">Reference proteome</keyword>
<name>A0A0A2V114_PARBA</name>
<sequence length="142" mass="16095">MFRICGQGYSASACRLDVTPETFSKVQSNVTTPVELTEWASSVDFRVCTLRENDYMENSHVKEVSDRNWCFQASRETTSTSSIPTNIESRIKGGRLTTIMVLYADKEAADGENIDWILSEVSRRNQQEDISFVATFTSLEME</sequence>
<evidence type="ECO:0000313" key="2">
    <source>
        <dbReference type="Proteomes" id="UP000002059"/>
    </source>
</evidence>
<dbReference type="RefSeq" id="XP_015703023.1">
    <property type="nucleotide sequence ID" value="XM_015847332.1"/>
</dbReference>
<organism evidence="1 2">
    <name type="scientific">Paracoccidioides lutzii (strain ATCC MYA-826 / Pb01)</name>
    <name type="common">Paracoccidioides brasiliensis</name>
    <dbReference type="NCBI Taxonomy" id="502779"/>
    <lineage>
        <taxon>Eukaryota</taxon>
        <taxon>Fungi</taxon>
        <taxon>Dikarya</taxon>
        <taxon>Ascomycota</taxon>
        <taxon>Pezizomycotina</taxon>
        <taxon>Eurotiomycetes</taxon>
        <taxon>Eurotiomycetidae</taxon>
        <taxon>Onygenales</taxon>
        <taxon>Ajellomycetaceae</taxon>
        <taxon>Paracoccidioides</taxon>
    </lineage>
</organism>
<reference evidence="1 2" key="1">
    <citation type="journal article" date="2011" name="PLoS Genet.">
        <title>Comparative genomic analysis of human fungal pathogens causing paracoccidioidomycosis.</title>
        <authorList>
            <person name="Desjardins C.A."/>
            <person name="Champion M.D."/>
            <person name="Holder J.W."/>
            <person name="Muszewska A."/>
            <person name="Goldberg J."/>
            <person name="Bailao A.M."/>
            <person name="Brigido M.M."/>
            <person name="Ferreira M.E."/>
            <person name="Garcia A.M."/>
            <person name="Grynberg M."/>
            <person name="Gujja S."/>
            <person name="Heiman D.I."/>
            <person name="Henn M.R."/>
            <person name="Kodira C.D."/>
            <person name="Leon-Narvaez H."/>
            <person name="Longo L.V."/>
            <person name="Ma L.J."/>
            <person name="Malavazi I."/>
            <person name="Matsuo A.L."/>
            <person name="Morais F.V."/>
            <person name="Pereira M."/>
            <person name="Rodriguez-Brito S."/>
            <person name="Sakthikumar S."/>
            <person name="Salem-Izacc S.M."/>
            <person name="Sykes S.M."/>
            <person name="Teixeira M.M."/>
            <person name="Vallejo M.C."/>
            <person name="Walter M.E."/>
            <person name="Yandava C."/>
            <person name="Young S."/>
            <person name="Zeng Q."/>
            <person name="Zucker J."/>
            <person name="Felipe M.S."/>
            <person name="Goldman G.H."/>
            <person name="Haas B.J."/>
            <person name="McEwen J.G."/>
            <person name="Nino-Vega G."/>
            <person name="Puccia R."/>
            <person name="San-Blas G."/>
            <person name="Soares C.M."/>
            <person name="Birren B.W."/>
            <person name="Cuomo C.A."/>
        </authorList>
    </citation>
    <scope>NUCLEOTIDE SEQUENCE [LARGE SCALE GENOMIC DNA]</scope>
    <source>
        <strain evidence="2">ATCC MYA-826 / Pb01</strain>
    </source>
</reference>
<dbReference type="EMBL" id="KN294000">
    <property type="protein sequence ID" value="KGQ01506.1"/>
    <property type="molecule type" value="Genomic_DNA"/>
</dbReference>
<dbReference type="Proteomes" id="UP000002059">
    <property type="component" value="Partially assembled WGS sequence"/>
</dbReference>
<accession>A0A0A2V114</accession>
<evidence type="ECO:0000313" key="1">
    <source>
        <dbReference type="EMBL" id="KGQ01506.1"/>
    </source>
</evidence>
<dbReference type="HOGENOM" id="CLU_1816384_0_0_1"/>
<dbReference type="GeneID" id="26970635"/>
<proteinExistence type="predicted"/>
<gene>
    <name evidence="1" type="ORF">PAAG_11741</name>
</gene>